<proteinExistence type="predicted"/>
<reference evidence="1" key="1">
    <citation type="journal article" date="2019" name="bioRxiv">
        <title>The Genome of the Zebra Mussel, Dreissena polymorpha: A Resource for Invasive Species Research.</title>
        <authorList>
            <person name="McCartney M.A."/>
            <person name="Auch B."/>
            <person name="Kono T."/>
            <person name="Mallez S."/>
            <person name="Zhang Y."/>
            <person name="Obille A."/>
            <person name="Becker A."/>
            <person name="Abrahante J.E."/>
            <person name="Garbe J."/>
            <person name="Badalamenti J.P."/>
            <person name="Herman A."/>
            <person name="Mangelson H."/>
            <person name="Liachko I."/>
            <person name="Sullivan S."/>
            <person name="Sone E.D."/>
            <person name="Koren S."/>
            <person name="Silverstein K.A.T."/>
            <person name="Beckman K.B."/>
            <person name="Gohl D.M."/>
        </authorList>
    </citation>
    <scope>NUCLEOTIDE SEQUENCE</scope>
    <source>
        <strain evidence="1">Duluth1</strain>
        <tissue evidence="1">Whole animal</tissue>
    </source>
</reference>
<evidence type="ECO:0000313" key="2">
    <source>
        <dbReference type="Proteomes" id="UP000828390"/>
    </source>
</evidence>
<gene>
    <name evidence="1" type="ORF">DPMN_189423</name>
</gene>
<comment type="caution">
    <text evidence="1">The sequence shown here is derived from an EMBL/GenBank/DDBJ whole genome shotgun (WGS) entry which is preliminary data.</text>
</comment>
<name>A0A9D4DRX8_DREPO</name>
<dbReference type="Proteomes" id="UP000828390">
    <property type="component" value="Unassembled WGS sequence"/>
</dbReference>
<dbReference type="EMBL" id="JAIWYP010000010">
    <property type="protein sequence ID" value="KAH3754742.1"/>
    <property type="molecule type" value="Genomic_DNA"/>
</dbReference>
<dbReference type="Gene3D" id="2.60.120.40">
    <property type="match status" value="1"/>
</dbReference>
<evidence type="ECO:0000313" key="1">
    <source>
        <dbReference type="EMBL" id="KAH3754742.1"/>
    </source>
</evidence>
<keyword evidence="2" id="KW-1185">Reference proteome</keyword>
<organism evidence="1 2">
    <name type="scientific">Dreissena polymorpha</name>
    <name type="common">Zebra mussel</name>
    <name type="synonym">Mytilus polymorpha</name>
    <dbReference type="NCBI Taxonomy" id="45954"/>
    <lineage>
        <taxon>Eukaryota</taxon>
        <taxon>Metazoa</taxon>
        <taxon>Spiralia</taxon>
        <taxon>Lophotrochozoa</taxon>
        <taxon>Mollusca</taxon>
        <taxon>Bivalvia</taxon>
        <taxon>Autobranchia</taxon>
        <taxon>Heteroconchia</taxon>
        <taxon>Euheterodonta</taxon>
        <taxon>Imparidentia</taxon>
        <taxon>Neoheterodontei</taxon>
        <taxon>Myida</taxon>
        <taxon>Dreissenoidea</taxon>
        <taxon>Dreissenidae</taxon>
        <taxon>Dreissena</taxon>
    </lineage>
</organism>
<accession>A0A9D4DRX8</accession>
<protein>
    <submittedName>
        <fullName evidence="1">Uncharacterized protein</fullName>
    </submittedName>
</protein>
<dbReference type="AlphaFoldDB" id="A0A9D4DRX8"/>
<sequence length="63" mass="7066">MTRLTATVQTENAFAACTSASSSVKLTRNEHVWVKMNGQYTTTQLYEDAMTWISFTGMLAQEL</sequence>
<dbReference type="InterPro" id="IPR008983">
    <property type="entry name" value="Tumour_necrosis_fac-like_dom"/>
</dbReference>
<reference evidence="1" key="2">
    <citation type="submission" date="2020-11" db="EMBL/GenBank/DDBJ databases">
        <authorList>
            <person name="McCartney M.A."/>
            <person name="Auch B."/>
            <person name="Kono T."/>
            <person name="Mallez S."/>
            <person name="Becker A."/>
            <person name="Gohl D.M."/>
            <person name="Silverstein K.A.T."/>
            <person name="Koren S."/>
            <person name="Bechman K.B."/>
            <person name="Herman A."/>
            <person name="Abrahante J.E."/>
            <person name="Garbe J."/>
        </authorList>
    </citation>
    <scope>NUCLEOTIDE SEQUENCE</scope>
    <source>
        <strain evidence="1">Duluth1</strain>
        <tissue evidence="1">Whole animal</tissue>
    </source>
</reference>